<gene>
    <name evidence="4" type="ORF">EYH37_03420</name>
</gene>
<proteinExistence type="predicted"/>
<protein>
    <recommendedName>
        <fullName evidence="3">Bacterial surface antigen (D15) domain-containing protein</fullName>
    </recommendedName>
</protein>
<dbReference type="GO" id="GO:0019867">
    <property type="term" value="C:outer membrane"/>
    <property type="evidence" value="ECO:0007669"/>
    <property type="project" value="InterPro"/>
</dbReference>
<comment type="caution">
    <text evidence="4">The sequence shown here is derived from an EMBL/GenBank/DDBJ whole genome shotgun (WGS) entry which is preliminary data.</text>
</comment>
<comment type="subcellular location">
    <subcellularLocation>
        <location evidence="1">Membrane</location>
    </subcellularLocation>
</comment>
<dbReference type="Gene3D" id="2.40.160.50">
    <property type="entry name" value="membrane protein fhac: a member of the omp85/tpsb transporter family"/>
    <property type="match status" value="1"/>
</dbReference>
<dbReference type="EMBL" id="DQVE01000036">
    <property type="protein sequence ID" value="HIP98402.1"/>
    <property type="molecule type" value="Genomic_DNA"/>
</dbReference>
<evidence type="ECO:0000256" key="2">
    <source>
        <dbReference type="ARBA" id="ARBA00023136"/>
    </source>
</evidence>
<accession>A0A9D0YQD1</accession>
<evidence type="ECO:0000259" key="3">
    <source>
        <dbReference type="Pfam" id="PF01103"/>
    </source>
</evidence>
<keyword evidence="2" id="KW-0472">Membrane</keyword>
<dbReference type="Proteomes" id="UP000606463">
    <property type="component" value="Unassembled WGS sequence"/>
</dbReference>
<dbReference type="AlphaFoldDB" id="A0A9D0YQD1"/>
<dbReference type="Pfam" id="PF01103">
    <property type="entry name" value="Omp85"/>
    <property type="match status" value="2"/>
</dbReference>
<evidence type="ECO:0000256" key="1">
    <source>
        <dbReference type="ARBA" id="ARBA00004370"/>
    </source>
</evidence>
<feature type="domain" description="Bacterial surface antigen (D15)" evidence="3">
    <location>
        <begin position="733"/>
        <end position="844"/>
    </location>
</feature>
<sequence>MPFLLLLFILSFTSGATEVKYNYLPARNNLSVLKPRELELVAKEIYGIKAVRCQENFCQIELFPLLVDYSLEGFSIFSLPKLEKYLGLQTFYRYSEPRLSSVAENITFFLKNRGYLDASVKSILFVSKEGFAKLNLYGKEGNLYFWGGFDFEGNKCFSQKEFYRAYQKPFGTPFSYIDLYNALDIAHKLCRKKSSYKSFVYYREPPRVEKKNLIHFARKNLRETPFLFINFLSNYLDILIENPIAGVKFLFSTRKAVYPKLVIQIEEKTLKLEIEGANKIPKKVLVEKIKEFTRSLPFFSTLNLQNFLLNLYHSKGFFDVKIEILRKDHLLKIRISEGKRYKLEVRVNPNLKNLKLPKEKFYSKEVEKKLVKLVENYLRKEKYLYEGIKIYREINKERGRVVLTLFVINPRKVAISQNFHIAVKNRNLKKFIEEKLEEIDSYKVVAEENYRKEVQDSLKNLLVEFGCESPGVSLKREETEKGIKLIWKIYCPSVKKFGKTVFWIEGRIKQRELEYMIKNFEGKRFNRKYLTLLEKRLRETDLFESISVKTVNGEKIYPLIEGVEKKPLSLEGLALFSSDEGLVLDTSFRMIDPFGRGSVFSFRYKLSQRRNLYELSYLDNYLFSASFFGGLSLFKRYEEHRDYKITYKGFSVTAGYHLNLYTDLALTMVSNHYKLDGERGRVYKFVSSAEVYYPFSFPQRGLFSAYLNLSVATHKGNYAKAVGGLNLALFRPNFYGSLKFSAGVVTSKAPVFEKFYLGGIKNLKGYSYEGVAPYGGGDIFWYLGTEAGFPAIKPFYLFAGFDLGNSVKRGENPFREFKKDIFAGVGGITTAGPIRFVVAFPLEGKITFGNIKYLFLIGFNF</sequence>
<organism evidence="4 5">
    <name type="scientific">Aquifex aeolicus</name>
    <dbReference type="NCBI Taxonomy" id="63363"/>
    <lineage>
        <taxon>Bacteria</taxon>
        <taxon>Pseudomonadati</taxon>
        <taxon>Aquificota</taxon>
        <taxon>Aquificia</taxon>
        <taxon>Aquificales</taxon>
        <taxon>Aquificaceae</taxon>
        <taxon>Aquifex</taxon>
    </lineage>
</organism>
<dbReference type="InterPro" id="IPR000184">
    <property type="entry name" value="Bac_surfAg_D15"/>
</dbReference>
<evidence type="ECO:0000313" key="4">
    <source>
        <dbReference type="EMBL" id="HIP98402.1"/>
    </source>
</evidence>
<reference evidence="4" key="1">
    <citation type="journal article" date="2020" name="ISME J.">
        <title>Gammaproteobacteria mediating utilization of methyl-, sulfur- and petroleum organic compounds in deep ocean hydrothermal plumes.</title>
        <authorList>
            <person name="Zhou Z."/>
            <person name="Liu Y."/>
            <person name="Pan J."/>
            <person name="Cron B.R."/>
            <person name="Toner B.M."/>
            <person name="Anantharaman K."/>
            <person name="Breier J.A."/>
            <person name="Dick G.J."/>
            <person name="Li M."/>
        </authorList>
    </citation>
    <scope>NUCLEOTIDE SEQUENCE</scope>
    <source>
        <strain evidence="4">SZUA-1501</strain>
    </source>
</reference>
<evidence type="ECO:0000313" key="5">
    <source>
        <dbReference type="Proteomes" id="UP000606463"/>
    </source>
</evidence>
<feature type="domain" description="Bacterial surface antigen (D15)" evidence="3">
    <location>
        <begin position="594"/>
        <end position="686"/>
    </location>
</feature>
<name>A0A9D0YQD1_AQUAO</name>